<dbReference type="Gene3D" id="1.10.10.10">
    <property type="entry name" value="Winged helix-like DNA-binding domain superfamily/Winged helix DNA-binding domain"/>
    <property type="match status" value="1"/>
</dbReference>
<evidence type="ECO:0000256" key="2">
    <source>
        <dbReference type="ARBA" id="ARBA00023015"/>
    </source>
</evidence>
<dbReference type="EMBL" id="JACSQD010000006">
    <property type="protein sequence ID" value="MBD7996233.1"/>
    <property type="molecule type" value="Genomic_DNA"/>
</dbReference>
<evidence type="ECO:0000313" key="6">
    <source>
        <dbReference type="EMBL" id="MBD7996233.1"/>
    </source>
</evidence>
<feature type="domain" description="HTH lysR-type" evidence="5">
    <location>
        <begin position="1"/>
        <end position="58"/>
    </location>
</feature>
<dbReference type="Pfam" id="PF00126">
    <property type="entry name" value="HTH_1"/>
    <property type="match status" value="1"/>
</dbReference>
<name>A0ABR8UUM1_9MICC</name>
<keyword evidence="7" id="KW-1185">Reference proteome</keyword>
<evidence type="ECO:0000259" key="5">
    <source>
        <dbReference type="PROSITE" id="PS50931"/>
    </source>
</evidence>
<dbReference type="InterPro" id="IPR000847">
    <property type="entry name" value="LysR_HTH_N"/>
</dbReference>
<dbReference type="CDD" id="cd05466">
    <property type="entry name" value="PBP2_LTTR_substrate"/>
    <property type="match status" value="1"/>
</dbReference>
<gene>
    <name evidence="6" type="ORF">H9639_13085</name>
</gene>
<sequence>MNLRRLEYFLAVVDAGTVTAAAERLHIAQPALSRQIKTLERELKLTLFEPKANRLSLTQAGRAFVPAARRMMVEARGVQETAAALRTGKVASLVVAATGASVHGFIAPFVATTGPEDPLLITRETSHFSIPEALLLGADFAISPAPPSSGLATMSLGSVAVQAYVSADHRWARQGIDALPLAELCAEHAILPSHGSASRHLLDDALNLEHLAFAEVSECDDGQTILALAAAGHGMGITTDRPRFGAHGLRILTRRAGTGQEPDVLQLPLHATWTPGHFAEATIRSISASIRTFLENEERGL</sequence>
<proteinExistence type="inferred from homology"/>
<protein>
    <submittedName>
        <fullName evidence="6">LysR family transcriptional regulator</fullName>
    </submittedName>
</protein>
<keyword evidence="2" id="KW-0805">Transcription regulation</keyword>
<comment type="similarity">
    <text evidence="1">Belongs to the LysR transcriptional regulatory family.</text>
</comment>
<dbReference type="PANTHER" id="PTHR30126">
    <property type="entry name" value="HTH-TYPE TRANSCRIPTIONAL REGULATOR"/>
    <property type="match status" value="1"/>
</dbReference>
<dbReference type="PANTHER" id="PTHR30126:SF80">
    <property type="entry name" value="TRANSCRIPTIONAL REGULATOR-RELATED"/>
    <property type="match status" value="1"/>
</dbReference>
<accession>A0ABR8UUM1</accession>
<organism evidence="6 7">
    <name type="scientific">Arthrobacter gallicola</name>
    <dbReference type="NCBI Taxonomy" id="2762225"/>
    <lineage>
        <taxon>Bacteria</taxon>
        <taxon>Bacillati</taxon>
        <taxon>Actinomycetota</taxon>
        <taxon>Actinomycetes</taxon>
        <taxon>Micrococcales</taxon>
        <taxon>Micrococcaceae</taxon>
        <taxon>Arthrobacter</taxon>
    </lineage>
</organism>
<evidence type="ECO:0000313" key="7">
    <source>
        <dbReference type="Proteomes" id="UP000609874"/>
    </source>
</evidence>
<keyword evidence="4" id="KW-0804">Transcription</keyword>
<evidence type="ECO:0000256" key="3">
    <source>
        <dbReference type="ARBA" id="ARBA00023125"/>
    </source>
</evidence>
<comment type="caution">
    <text evidence="6">The sequence shown here is derived from an EMBL/GenBank/DDBJ whole genome shotgun (WGS) entry which is preliminary data.</text>
</comment>
<dbReference type="PROSITE" id="PS50931">
    <property type="entry name" value="HTH_LYSR"/>
    <property type="match status" value="1"/>
</dbReference>
<dbReference type="SUPFAM" id="SSF46785">
    <property type="entry name" value="Winged helix' DNA-binding domain"/>
    <property type="match status" value="1"/>
</dbReference>
<dbReference type="InterPro" id="IPR036390">
    <property type="entry name" value="WH_DNA-bd_sf"/>
</dbReference>
<dbReference type="Pfam" id="PF03466">
    <property type="entry name" value="LysR_substrate"/>
    <property type="match status" value="1"/>
</dbReference>
<dbReference type="SUPFAM" id="SSF53850">
    <property type="entry name" value="Periplasmic binding protein-like II"/>
    <property type="match status" value="1"/>
</dbReference>
<dbReference type="InterPro" id="IPR036388">
    <property type="entry name" value="WH-like_DNA-bd_sf"/>
</dbReference>
<evidence type="ECO:0000256" key="4">
    <source>
        <dbReference type="ARBA" id="ARBA00023163"/>
    </source>
</evidence>
<dbReference type="InterPro" id="IPR005119">
    <property type="entry name" value="LysR_subst-bd"/>
</dbReference>
<dbReference type="Gene3D" id="3.40.190.290">
    <property type="match status" value="1"/>
</dbReference>
<dbReference type="Proteomes" id="UP000609874">
    <property type="component" value="Unassembled WGS sequence"/>
</dbReference>
<evidence type="ECO:0000256" key="1">
    <source>
        <dbReference type="ARBA" id="ARBA00009437"/>
    </source>
</evidence>
<keyword evidence="3" id="KW-0238">DNA-binding</keyword>
<reference evidence="6 7" key="1">
    <citation type="submission" date="2020-08" db="EMBL/GenBank/DDBJ databases">
        <title>A Genomic Blueprint of the Chicken Gut Microbiome.</title>
        <authorList>
            <person name="Gilroy R."/>
            <person name="Ravi A."/>
            <person name="Getino M."/>
            <person name="Pursley I."/>
            <person name="Horton D.L."/>
            <person name="Alikhan N.-F."/>
            <person name="Baker D."/>
            <person name="Gharbi K."/>
            <person name="Hall N."/>
            <person name="Watson M."/>
            <person name="Adriaenssens E.M."/>
            <person name="Foster-Nyarko E."/>
            <person name="Jarju S."/>
            <person name="Secka A."/>
            <person name="Antonio M."/>
            <person name="Oren A."/>
            <person name="Chaudhuri R."/>
            <person name="La Ragione R.M."/>
            <person name="Hildebrand F."/>
            <person name="Pallen M.J."/>
        </authorList>
    </citation>
    <scope>NUCLEOTIDE SEQUENCE [LARGE SCALE GENOMIC DNA]</scope>
    <source>
        <strain evidence="6 7">Sa2CUA1</strain>
    </source>
</reference>
<dbReference type="RefSeq" id="WP_191808524.1">
    <property type="nucleotide sequence ID" value="NZ_JACSQD010000006.1"/>
</dbReference>
<dbReference type="PRINTS" id="PR00039">
    <property type="entry name" value="HTHLYSR"/>
</dbReference>